<comment type="pathway">
    <text evidence="9 10">Glycan biosynthesis; glycogen biosynthesis.</text>
</comment>
<keyword evidence="6 9" id="KW-0067">ATP-binding</keyword>
<evidence type="ECO:0000256" key="7">
    <source>
        <dbReference type="ARBA" id="ARBA00023056"/>
    </source>
</evidence>
<evidence type="ECO:0000256" key="5">
    <source>
        <dbReference type="ARBA" id="ARBA00022741"/>
    </source>
</evidence>
<evidence type="ECO:0000256" key="3">
    <source>
        <dbReference type="ARBA" id="ARBA00022679"/>
    </source>
</evidence>
<keyword evidence="3 9" id="KW-0808">Transferase</keyword>
<proteinExistence type="inferred from homology"/>
<dbReference type="Gene3D" id="2.160.10.10">
    <property type="entry name" value="Hexapeptide repeat proteins"/>
    <property type="match status" value="1"/>
</dbReference>
<dbReference type="InterPro" id="IPR011831">
    <property type="entry name" value="ADP-Glc_PPase"/>
</dbReference>
<dbReference type="GO" id="GO:0008878">
    <property type="term" value="F:glucose-1-phosphate adenylyltransferase activity"/>
    <property type="evidence" value="ECO:0007669"/>
    <property type="project" value="UniProtKB-UniRule"/>
</dbReference>
<evidence type="ECO:0000256" key="10">
    <source>
        <dbReference type="RuleBase" id="RU003742"/>
    </source>
</evidence>
<dbReference type="PROSITE" id="PS00809">
    <property type="entry name" value="ADP_GLC_PYROPHOSPH_2"/>
    <property type="match status" value="1"/>
</dbReference>
<dbReference type="PATRIC" id="fig|1236046.5.peg.1785"/>
<organism evidence="13 15">
    <name type="scientific">Mesotoga infera</name>
    <dbReference type="NCBI Taxonomy" id="1236046"/>
    <lineage>
        <taxon>Bacteria</taxon>
        <taxon>Thermotogati</taxon>
        <taxon>Thermotogota</taxon>
        <taxon>Thermotogae</taxon>
        <taxon>Kosmotogales</taxon>
        <taxon>Kosmotogaceae</taxon>
        <taxon>Mesotoga</taxon>
    </lineage>
</organism>
<name>A0A101H053_9BACT</name>
<feature type="domain" description="Glucose-1-phosphate adenylyltransferase/Bifunctional protein GlmU-like C-terminal hexapeptide" evidence="12">
    <location>
        <begin position="289"/>
        <end position="381"/>
    </location>
</feature>
<dbReference type="HAMAP" id="MF_00624">
    <property type="entry name" value="GlgC"/>
    <property type="match status" value="1"/>
</dbReference>
<evidence type="ECO:0000256" key="8">
    <source>
        <dbReference type="ARBA" id="ARBA00023277"/>
    </source>
</evidence>
<accession>A0A101H053</accession>
<dbReference type="Gene3D" id="3.90.550.10">
    <property type="entry name" value="Spore Coat Polysaccharide Biosynthesis Protein SpsA, Chain A"/>
    <property type="match status" value="1"/>
</dbReference>
<comment type="similarity">
    <text evidence="1 9">Belongs to the bacterial/plant glucose-1-phosphate adenylyltransferase family.</text>
</comment>
<feature type="binding site" evidence="9">
    <location>
        <position position="164"/>
    </location>
    <ligand>
        <name>alpha-D-glucose 1-phosphate</name>
        <dbReference type="ChEBI" id="CHEBI:58601"/>
    </ligand>
</feature>
<dbReference type="PROSITE" id="PS00808">
    <property type="entry name" value="ADP_GLC_PYROPHOSPH_1"/>
    <property type="match status" value="1"/>
</dbReference>
<dbReference type="EC" id="2.7.7.27" evidence="9"/>
<feature type="domain" description="Nucleotidyl transferase" evidence="11">
    <location>
        <begin position="7"/>
        <end position="259"/>
    </location>
</feature>
<dbReference type="InterPro" id="IPR023049">
    <property type="entry name" value="GlgC_bac"/>
</dbReference>
<dbReference type="SUPFAM" id="SSF53448">
    <property type="entry name" value="Nucleotide-diphospho-sugar transferases"/>
    <property type="match status" value="1"/>
</dbReference>
<keyword evidence="5 9" id="KW-0547">Nucleotide-binding</keyword>
<dbReference type="PANTHER" id="PTHR43523:SF2">
    <property type="entry name" value="GLUCOSE-1-PHOSPHATE ADENYLYLTRANSFERASE"/>
    <property type="match status" value="1"/>
</dbReference>
<evidence type="ECO:0000259" key="12">
    <source>
        <dbReference type="Pfam" id="PF24894"/>
    </source>
</evidence>
<comment type="caution">
    <text evidence="13">The sequence shown here is derived from an EMBL/GenBank/DDBJ whole genome shotgun (WGS) entry which is preliminary data.</text>
</comment>
<comment type="function">
    <text evidence="9">Involved in the biosynthesis of ADP-glucose, a building block required for the elongation reactions to produce glycogen. Catalyzes the reaction between ATP and alpha-D-glucose 1-phosphate (G1P) to produce pyrophosphate and ADP-Glc.</text>
</comment>
<dbReference type="EMBL" id="LGGW01000032">
    <property type="protein sequence ID" value="KUK90486.1"/>
    <property type="molecule type" value="Genomic_DNA"/>
</dbReference>
<comment type="catalytic activity">
    <reaction evidence="9">
        <text>alpha-D-glucose 1-phosphate + ATP + H(+) = ADP-alpha-D-glucose + diphosphate</text>
        <dbReference type="Rhea" id="RHEA:12120"/>
        <dbReference type="ChEBI" id="CHEBI:15378"/>
        <dbReference type="ChEBI" id="CHEBI:30616"/>
        <dbReference type="ChEBI" id="CHEBI:33019"/>
        <dbReference type="ChEBI" id="CHEBI:57498"/>
        <dbReference type="ChEBI" id="CHEBI:58601"/>
        <dbReference type="EC" id="2.7.7.27"/>
    </reaction>
</comment>
<evidence type="ECO:0000313" key="14">
    <source>
        <dbReference type="EMBL" id="KUK90486.1"/>
    </source>
</evidence>
<evidence type="ECO:0000256" key="4">
    <source>
        <dbReference type="ARBA" id="ARBA00022695"/>
    </source>
</evidence>
<dbReference type="InterPro" id="IPR005836">
    <property type="entry name" value="ADP_Glu_pyroP_CS"/>
</dbReference>
<keyword evidence="7 9" id="KW-0320">Glycogen biosynthesis</keyword>
<evidence type="ECO:0000313" key="15">
    <source>
        <dbReference type="Proteomes" id="UP000054260"/>
    </source>
</evidence>
<dbReference type="CDD" id="cd02508">
    <property type="entry name" value="ADP_Glucose_PP"/>
    <property type="match status" value="1"/>
</dbReference>
<dbReference type="Proteomes" id="UP000055014">
    <property type="component" value="Unassembled WGS sequence"/>
</dbReference>
<feature type="binding site" evidence="9">
    <location>
        <begin position="179"/>
        <end position="180"/>
    </location>
    <ligand>
        <name>alpha-D-glucose 1-phosphate</name>
        <dbReference type="ChEBI" id="CHEBI:58601"/>
    </ligand>
</feature>
<dbReference type="Pfam" id="PF24894">
    <property type="entry name" value="Hexapep_GlmU"/>
    <property type="match status" value="1"/>
</dbReference>
<reference evidence="15 16" key="2">
    <citation type="journal article" date="2015" name="MBio">
        <title>Genome-Resolved Metagenomic Analysis Reveals Roles for Candidate Phyla and Other Microbial Community Members in Biogeochemical Transformations in Oil Reservoirs.</title>
        <authorList>
            <person name="Hu P."/>
            <person name="Tom L."/>
            <person name="Singh A."/>
            <person name="Thomas B.C."/>
            <person name="Baker B.J."/>
            <person name="Piceno Y.M."/>
            <person name="Andersen G.L."/>
            <person name="Banfield J.F."/>
        </authorList>
    </citation>
    <scope>NUCLEOTIDE SEQUENCE [LARGE SCALE GENOMIC DNA]</scope>
</reference>
<evidence type="ECO:0000256" key="6">
    <source>
        <dbReference type="ARBA" id="ARBA00022840"/>
    </source>
</evidence>
<evidence type="ECO:0000256" key="9">
    <source>
        <dbReference type="HAMAP-Rule" id="MF_00624"/>
    </source>
</evidence>
<dbReference type="Proteomes" id="UP000054260">
    <property type="component" value="Unassembled WGS sequence"/>
</dbReference>
<reference evidence="13" key="1">
    <citation type="journal article" date="2015" name="MBio">
        <title>Genome-resolved metagenomic analysis reveals roles for candidate phyla and other microbial community members in biogeochemical transformations in oil reservoirs.</title>
        <authorList>
            <person name="Hu P."/>
            <person name="Tom L."/>
            <person name="Singh A."/>
            <person name="Thomas B.C."/>
            <person name="Baker B.J."/>
            <person name="Piceno Y.M."/>
            <person name="Andersen G.L."/>
            <person name="Banfield J.F."/>
        </authorList>
    </citation>
    <scope>NUCLEOTIDE SEQUENCE [LARGE SCALE GENOMIC DNA]</scope>
    <source>
        <strain evidence="13">46_47</strain>
        <strain evidence="14">46_70</strain>
    </source>
</reference>
<evidence type="ECO:0000259" key="11">
    <source>
        <dbReference type="Pfam" id="PF00483"/>
    </source>
</evidence>
<dbReference type="NCBIfam" id="TIGR02091">
    <property type="entry name" value="glgC"/>
    <property type="match status" value="1"/>
</dbReference>
<protein>
    <recommendedName>
        <fullName evidence="9">Glucose-1-phosphate adenylyltransferase</fullName>
        <ecNumber evidence="9">2.7.7.27</ecNumber>
    </recommendedName>
    <alternativeName>
        <fullName evidence="9">ADP-glucose pyrophosphorylase</fullName>
        <shortName evidence="9">ADPGlc PPase</shortName>
    </alternativeName>
    <alternativeName>
        <fullName evidence="9">ADP-glucose synthase</fullName>
    </alternativeName>
</protein>
<evidence type="ECO:0000256" key="1">
    <source>
        <dbReference type="ARBA" id="ARBA00010443"/>
    </source>
</evidence>
<keyword evidence="4 9" id="KW-0548">Nucleotidyltransferase</keyword>
<dbReference type="PANTHER" id="PTHR43523">
    <property type="entry name" value="GLUCOSE-1-PHOSPHATE ADENYLYLTRANSFERASE-RELATED"/>
    <property type="match status" value="1"/>
</dbReference>
<keyword evidence="2 9" id="KW-0321">Glycogen metabolism</keyword>
<dbReference type="SUPFAM" id="SSF51161">
    <property type="entry name" value="Trimeric LpxA-like enzymes"/>
    <property type="match status" value="1"/>
</dbReference>
<evidence type="ECO:0000313" key="13">
    <source>
        <dbReference type="EMBL" id="KUK67697.1"/>
    </source>
</evidence>
<dbReference type="NCBIfam" id="NF003670">
    <property type="entry name" value="PRK05293.1"/>
    <property type="match status" value="1"/>
</dbReference>
<dbReference type="AlphaFoldDB" id="A0A101H053"/>
<dbReference type="CDD" id="cd04651">
    <property type="entry name" value="LbH_G1P_AT_C"/>
    <property type="match status" value="1"/>
</dbReference>
<dbReference type="InterPro" id="IPR029044">
    <property type="entry name" value="Nucleotide-diphossugar_trans"/>
</dbReference>
<dbReference type="InterPro" id="IPR011004">
    <property type="entry name" value="Trimer_LpxA-like_sf"/>
</dbReference>
<dbReference type="Pfam" id="PF00483">
    <property type="entry name" value="NTP_transferase"/>
    <property type="match status" value="1"/>
</dbReference>
<evidence type="ECO:0000313" key="16">
    <source>
        <dbReference type="Proteomes" id="UP000055014"/>
    </source>
</evidence>
<dbReference type="UniPathway" id="UPA00164"/>
<dbReference type="GO" id="GO:0005524">
    <property type="term" value="F:ATP binding"/>
    <property type="evidence" value="ECO:0007669"/>
    <property type="project" value="UniProtKB-KW"/>
</dbReference>
<evidence type="ECO:0000256" key="2">
    <source>
        <dbReference type="ARBA" id="ARBA00022600"/>
    </source>
</evidence>
<feature type="binding site" evidence="9">
    <location>
        <position position="190"/>
    </location>
    <ligand>
        <name>alpha-D-glucose 1-phosphate</name>
        <dbReference type="ChEBI" id="CHEBI:58601"/>
    </ligand>
</feature>
<dbReference type="EMBL" id="LGGH01000078">
    <property type="protein sequence ID" value="KUK67697.1"/>
    <property type="molecule type" value="Genomic_DNA"/>
</dbReference>
<dbReference type="GO" id="GO:0005978">
    <property type="term" value="P:glycogen biosynthetic process"/>
    <property type="evidence" value="ECO:0007669"/>
    <property type="project" value="UniProtKB-UniRule"/>
</dbReference>
<feature type="site" description="Could play a key role in the communication between the regulatory and the substrate sites" evidence="9">
    <location>
        <position position="59"/>
    </location>
</feature>
<keyword evidence="8 9" id="KW-0119">Carbohydrate metabolism</keyword>
<gene>
    <name evidence="9" type="primary">glgC</name>
    <name evidence="13" type="ORF">XD86_0652</name>
    <name evidence="14" type="ORF">XE02_0519</name>
</gene>
<comment type="subunit">
    <text evidence="9">Homotetramer.</text>
</comment>
<dbReference type="InterPro" id="IPR056818">
    <property type="entry name" value="GlmU/GlgC-like_hexapep"/>
</dbReference>
<feature type="site" description="Could play a key role in the communication between the regulatory and the substrate sites" evidence="9">
    <location>
        <position position="98"/>
    </location>
</feature>
<sequence length="422" mass="46695">MAKKVVALILAGGQGTRLGLLTDEVAKPAVPFGGKYRIIDFALSNCVNSGIYAVGVLTQYRPHMLARHIGIGRPWDLDRKDGGVVILPPFIAQGDSNWYKGTANAVFQNIDFVDDFDPELVVILSGDHIYSMDYNEMIDYHLSKGATGTVACMRVPLSEAYRFGMMITDFENKIVDFQEKPKQPKSDLASLGIYIFDWKFLRERLIEDEQDQESENDFGKNILPKIVEDNAGRLFAFVFEGYWRDVGTIESLWEANIELTRPIPPLNLHDPSWRFYTQTEEYLPAYVGTSSHVRNSLINEGAEIYGRVENSVIFQGVQIGEGSIVNNSVIMTNSRIGSNVVINKGIVGEGTIVKEGVVIGHGDEVPHESQPHIYDSGIVVVGSDVVIPQNTKIGKNCAILNHVREEDFTGDVAGGKTISPRG</sequence>
<feature type="binding site" evidence="9">
    <location>
        <position position="99"/>
    </location>
    <ligand>
        <name>alpha-D-glucose 1-phosphate</name>
        <dbReference type="ChEBI" id="CHEBI:58601"/>
    </ligand>
</feature>
<dbReference type="InterPro" id="IPR005835">
    <property type="entry name" value="NTP_transferase_dom"/>
</dbReference>